<reference evidence="2" key="1">
    <citation type="submission" date="2023-03" db="EMBL/GenBank/DDBJ databases">
        <title>Massive genome expansion in bonnet fungi (Mycena s.s.) driven by repeated elements and novel gene families across ecological guilds.</title>
        <authorList>
            <consortium name="Lawrence Berkeley National Laboratory"/>
            <person name="Harder C.B."/>
            <person name="Miyauchi S."/>
            <person name="Viragh M."/>
            <person name="Kuo A."/>
            <person name="Thoen E."/>
            <person name="Andreopoulos B."/>
            <person name="Lu D."/>
            <person name="Skrede I."/>
            <person name="Drula E."/>
            <person name="Henrissat B."/>
            <person name="Morin E."/>
            <person name="Kohler A."/>
            <person name="Barry K."/>
            <person name="LaButti K."/>
            <person name="Morin E."/>
            <person name="Salamov A."/>
            <person name="Lipzen A."/>
            <person name="Mereny Z."/>
            <person name="Hegedus B."/>
            <person name="Baldrian P."/>
            <person name="Stursova M."/>
            <person name="Weitz H."/>
            <person name="Taylor A."/>
            <person name="Grigoriev I.V."/>
            <person name="Nagy L.G."/>
            <person name="Martin F."/>
            <person name="Kauserud H."/>
        </authorList>
    </citation>
    <scope>NUCLEOTIDE SEQUENCE</scope>
    <source>
        <strain evidence="2">CBHHK067</strain>
    </source>
</reference>
<accession>A0AAD7BM32</accession>
<dbReference type="Proteomes" id="UP001221757">
    <property type="component" value="Unassembled WGS sequence"/>
</dbReference>
<evidence type="ECO:0000313" key="2">
    <source>
        <dbReference type="EMBL" id="KAJ7625208.1"/>
    </source>
</evidence>
<keyword evidence="3" id="KW-1185">Reference proteome</keyword>
<dbReference type="AlphaFoldDB" id="A0AAD7BM32"/>
<evidence type="ECO:0000256" key="1">
    <source>
        <dbReference type="SAM" id="Coils"/>
    </source>
</evidence>
<name>A0AAD7BM32_MYCRO</name>
<sequence>MSSEPPSYSDGASGEPNEIVEAIIDLGKQSKFISSSFDSLIIKTAGVETGEFQKDLQSCRTLYKDLAQAAVFVALDAKLAALDSGVGMAMMLRPANVMTNQKFPTNVQIVHSDFTFADFEDKVKALTAVLERKVKETEQNVDKAVLEAEAVVAEADANVAAAKEARCGTGSQALVLVNLGPSAVFSFFKDAIKNAVSDIPDTIAQVKEKIFNPQGKITGGLISLGVYAIKKRTAAQDKQNQARLVHKLVDKDQALRREALDMLRTLTTDFHNIVPKLEVFASLYDLVKKDSEDYLALLSSPDIKVEAKKEECMKRIAASIQLFGALADGIAKFAA</sequence>
<gene>
    <name evidence="2" type="ORF">B0H17DRAFT_1151211</name>
</gene>
<proteinExistence type="predicted"/>
<evidence type="ECO:0000313" key="3">
    <source>
        <dbReference type="Proteomes" id="UP001221757"/>
    </source>
</evidence>
<feature type="coiled-coil region" evidence="1">
    <location>
        <begin position="127"/>
        <end position="165"/>
    </location>
</feature>
<protein>
    <submittedName>
        <fullName evidence="2">Uncharacterized protein</fullName>
    </submittedName>
</protein>
<keyword evidence="1" id="KW-0175">Coiled coil</keyword>
<dbReference type="EMBL" id="JARKIE010000603">
    <property type="protein sequence ID" value="KAJ7625208.1"/>
    <property type="molecule type" value="Genomic_DNA"/>
</dbReference>
<comment type="caution">
    <text evidence="2">The sequence shown here is derived from an EMBL/GenBank/DDBJ whole genome shotgun (WGS) entry which is preliminary data.</text>
</comment>
<organism evidence="2 3">
    <name type="scientific">Mycena rosella</name>
    <name type="common">Pink bonnet</name>
    <name type="synonym">Agaricus rosellus</name>
    <dbReference type="NCBI Taxonomy" id="1033263"/>
    <lineage>
        <taxon>Eukaryota</taxon>
        <taxon>Fungi</taxon>
        <taxon>Dikarya</taxon>
        <taxon>Basidiomycota</taxon>
        <taxon>Agaricomycotina</taxon>
        <taxon>Agaricomycetes</taxon>
        <taxon>Agaricomycetidae</taxon>
        <taxon>Agaricales</taxon>
        <taxon>Marasmiineae</taxon>
        <taxon>Mycenaceae</taxon>
        <taxon>Mycena</taxon>
    </lineage>
</organism>